<evidence type="ECO:0000313" key="6">
    <source>
        <dbReference type="EMBL" id="KAI2653880.1"/>
    </source>
</evidence>
<proteinExistence type="predicted"/>
<evidence type="ECO:0000259" key="5">
    <source>
        <dbReference type="Pfam" id="PF05843"/>
    </source>
</evidence>
<name>A0ABQ8LTZ6_LABRO</name>
<evidence type="ECO:0000256" key="1">
    <source>
        <dbReference type="ARBA" id="ARBA00004123"/>
    </source>
</evidence>
<reference evidence="6 7" key="1">
    <citation type="submission" date="2022-01" db="EMBL/GenBank/DDBJ databases">
        <title>A high-quality chromosome-level genome assembly of rohu carp, Labeo rohita.</title>
        <authorList>
            <person name="Arick M.A. II"/>
            <person name="Hsu C.-Y."/>
            <person name="Magbanua Z."/>
            <person name="Pechanova O."/>
            <person name="Grover C."/>
            <person name="Miller E."/>
            <person name="Thrash A."/>
            <person name="Ezzel L."/>
            <person name="Alam S."/>
            <person name="Benzie J."/>
            <person name="Hamilton M."/>
            <person name="Karsi A."/>
            <person name="Lawrence M.L."/>
            <person name="Peterson D.G."/>
        </authorList>
    </citation>
    <scope>NUCLEOTIDE SEQUENCE [LARGE SCALE GENOMIC DNA]</scope>
    <source>
        <strain evidence="7">BAU-BD-2019</strain>
        <tissue evidence="6">Blood</tissue>
    </source>
</reference>
<evidence type="ECO:0000313" key="7">
    <source>
        <dbReference type="Proteomes" id="UP000830375"/>
    </source>
</evidence>
<keyword evidence="2" id="KW-0677">Repeat</keyword>
<evidence type="ECO:0000256" key="4">
    <source>
        <dbReference type="SAM" id="MobiDB-lite"/>
    </source>
</evidence>
<accession>A0ABQ8LTZ6</accession>
<comment type="subcellular location">
    <subcellularLocation>
        <location evidence="1">Nucleus</location>
    </subcellularLocation>
</comment>
<gene>
    <name evidence="6" type="ORF">H4Q32_014243</name>
</gene>
<dbReference type="PANTHER" id="PTHR19980">
    <property type="entry name" value="RNA CLEAVAGE STIMULATION FACTOR"/>
    <property type="match status" value="1"/>
</dbReference>
<feature type="region of interest" description="Disordered" evidence="4">
    <location>
        <begin position="693"/>
        <end position="744"/>
    </location>
</feature>
<dbReference type="InterPro" id="IPR045243">
    <property type="entry name" value="Rna14-like"/>
</dbReference>
<dbReference type="InterPro" id="IPR003107">
    <property type="entry name" value="HAT"/>
</dbReference>
<comment type="caution">
    <text evidence="6">The sequence shown here is derived from an EMBL/GenBank/DDBJ whole genome shotgun (WGS) entry which is preliminary data.</text>
</comment>
<organism evidence="6 7">
    <name type="scientific">Labeo rohita</name>
    <name type="common">Indian major carp</name>
    <name type="synonym">Cyprinus rohita</name>
    <dbReference type="NCBI Taxonomy" id="84645"/>
    <lineage>
        <taxon>Eukaryota</taxon>
        <taxon>Metazoa</taxon>
        <taxon>Chordata</taxon>
        <taxon>Craniata</taxon>
        <taxon>Vertebrata</taxon>
        <taxon>Euteleostomi</taxon>
        <taxon>Actinopterygii</taxon>
        <taxon>Neopterygii</taxon>
        <taxon>Teleostei</taxon>
        <taxon>Ostariophysi</taxon>
        <taxon>Cypriniformes</taxon>
        <taxon>Cyprinidae</taxon>
        <taxon>Labeoninae</taxon>
        <taxon>Labeonini</taxon>
        <taxon>Labeo</taxon>
    </lineage>
</organism>
<protein>
    <submittedName>
        <fullName evidence="6">Cleavage stimulation factor subunit 3</fullName>
    </submittedName>
</protein>
<dbReference type="SMART" id="SM00386">
    <property type="entry name" value="HAT"/>
    <property type="match status" value="11"/>
</dbReference>
<dbReference type="Pfam" id="PF05843">
    <property type="entry name" value="Suf"/>
    <property type="match status" value="1"/>
</dbReference>
<dbReference type="InterPro" id="IPR008847">
    <property type="entry name" value="Suf"/>
</dbReference>
<dbReference type="PANTHER" id="PTHR19980:SF0">
    <property type="entry name" value="CLEAVAGE STIMULATION FACTOR SUBUNIT 3"/>
    <property type="match status" value="1"/>
</dbReference>
<feature type="domain" description="Suppressor of forked" evidence="5">
    <location>
        <begin position="17"/>
        <end position="552"/>
    </location>
</feature>
<keyword evidence="7" id="KW-1185">Reference proteome</keyword>
<dbReference type="Gene3D" id="1.25.40.1040">
    <property type="match status" value="1"/>
</dbReference>
<evidence type="ECO:0000256" key="2">
    <source>
        <dbReference type="ARBA" id="ARBA00022737"/>
    </source>
</evidence>
<evidence type="ECO:0000256" key="3">
    <source>
        <dbReference type="ARBA" id="ARBA00023242"/>
    </source>
</evidence>
<keyword evidence="3" id="KW-0539">Nucleus</keyword>
<dbReference type="Proteomes" id="UP000830375">
    <property type="component" value="Unassembled WGS sequence"/>
</dbReference>
<dbReference type="EMBL" id="JACTAM010000018">
    <property type="protein sequence ID" value="KAI2653880.1"/>
    <property type="molecule type" value="Genomic_DNA"/>
</dbReference>
<dbReference type="InterPro" id="IPR011990">
    <property type="entry name" value="TPR-like_helical_dom_sf"/>
</dbReference>
<dbReference type="SUPFAM" id="SSF48452">
    <property type="entry name" value="TPR-like"/>
    <property type="match status" value="1"/>
</dbReference>
<sequence length="744" mass="85776">MSTETPPDQAAEYIPEKVKKAEKKLEENPYDLDAWSILIREAQNQPIDKARKTYERLVAQFPSSGRFWKLYIEAEIKAKNYDKVEKMGLFTVQSLAQLFQRCLMKVLHIDLWKCYLSYVRETKGKLPSYKEKMAQAYDFALDKIGMEIMSYQIWVDYINFLKGVEAVGSYAENQRITAVRRVYQRGCVNPMINIEQLWRDYSKYEEGINVHLAKKMIEDRSRDYMNARRVAKEYETVMKGLDRNAPSVPPQNSPQEAQQVEMWKKYIQWEKSNPLRTEDQTLITKRVMFAYEQCLLVLGHHPDIWYEAAQYLEQSSKLLAEKGDMNNAKLFSDEAANIYERAIGTLLKKNMLLYFSFADYEESRMKHEKVHSIYNRLLAIEDIDPTLVYIQYMKFARRAEGIKSGRSIFKKAREDPRTRHHVYVTAALMEYYCSKDKSVAFKIFELGLKKYGDIPEYILAYIDYLSHLNEDNNTRVLFERVLTSGSLSPEKSGEIWARFLAFESNIGDLASILKVERRRFMAFKDEYEGKETALLVDRYKFMDLYPCSPSELKALGYKDVSRAKYAALIPEAVVTPSAPALKDEADRKPEYPKPDTSQMIPFQPRHLAPPGLHPVPGGVFPVPPTAVILMKLLPPPSCFTVSSTSILLFTALNHCLTGPFVQVDELMESLRRCVLPETVDAAVELITGKQLEMSSEGNGPVENHAVANKSLKRPNADSDEEEDKGSIAPPIHDIYRARQQKRIR</sequence>